<accession>A0A2P6SJH2</accession>
<protein>
    <submittedName>
        <fullName evidence="1">Uncharacterized protein</fullName>
    </submittedName>
</protein>
<proteinExistence type="predicted"/>
<dbReference type="EMBL" id="PDCK01000039">
    <property type="protein sequence ID" value="PRQ58832.1"/>
    <property type="molecule type" value="Genomic_DNA"/>
</dbReference>
<keyword evidence="2" id="KW-1185">Reference proteome</keyword>
<gene>
    <name evidence="1" type="ORF">RchiOBHm_Chr1g0363571</name>
</gene>
<organism evidence="1 2">
    <name type="scientific">Rosa chinensis</name>
    <name type="common">China rose</name>
    <dbReference type="NCBI Taxonomy" id="74649"/>
    <lineage>
        <taxon>Eukaryota</taxon>
        <taxon>Viridiplantae</taxon>
        <taxon>Streptophyta</taxon>
        <taxon>Embryophyta</taxon>
        <taxon>Tracheophyta</taxon>
        <taxon>Spermatophyta</taxon>
        <taxon>Magnoliopsida</taxon>
        <taxon>eudicotyledons</taxon>
        <taxon>Gunneridae</taxon>
        <taxon>Pentapetalae</taxon>
        <taxon>rosids</taxon>
        <taxon>fabids</taxon>
        <taxon>Rosales</taxon>
        <taxon>Rosaceae</taxon>
        <taxon>Rosoideae</taxon>
        <taxon>Rosoideae incertae sedis</taxon>
        <taxon>Rosa</taxon>
    </lineage>
</organism>
<name>A0A2P6SJH2_ROSCH</name>
<dbReference type="AlphaFoldDB" id="A0A2P6SJH2"/>
<evidence type="ECO:0000313" key="1">
    <source>
        <dbReference type="EMBL" id="PRQ58832.1"/>
    </source>
</evidence>
<dbReference type="Proteomes" id="UP000238479">
    <property type="component" value="Chromosome 1"/>
</dbReference>
<reference evidence="1 2" key="1">
    <citation type="journal article" date="2018" name="Nat. Genet.">
        <title>The Rosa genome provides new insights in the design of modern roses.</title>
        <authorList>
            <person name="Bendahmane M."/>
        </authorList>
    </citation>
    <scope>NUCLEOTIDE SEQUENCE [LARGE SCALE GENOMIC DNA]</scope>
    <source>
        <strain evidence="2">cv. Old Blush</strain>
    </source>
</reference>
<sequence>MIKLSGYENTCDNPVIMPNFYLRSCHHYSLCTLHNHQICKTLTSKGGRRRRRSRTFLFLRAENLLQTSEISMLLYEIS</sequence>
<comment type="caution">
    <text evidence="1">The sequence shown here is derived from an EMBL/GenBank/DDBJ whole genome shotgun (WGS) entry which is preliminary data.</text>
</comment>
<dbReference type="Gramene" id="PRQ58832">
    <property type="protein sequence ID" value="PRQ58832"/>
    <property type="gene ID" value="RchiOBHm_Chr1g0363571"/>
</dbReference>
<evidence type="ECO:0000313" key="2">
    <source>
        <dbReference type="Proteomes" id="UP000238479"/>
    </source>
</evidence>